<gene>
    <name evidence="1" type="ORF">GV791_18105</name>
</gene>
<dbReference type="EMBL" id="JAAGVB010000028">
    <property type="protein sequence ID" value="NEW34455.1"/>
    <property type="molecule type" value="Genomic_DNA"/>
</dbReference>
<name>A0A6P1CWD6_9NOCA</name>
<proteinExistence type="predicted"/>
<dbReference type="Proteomes" id="UP000471166">
    <property type="component" value="Unassembled WGS sequence"/>
</dbReference>
<protein>
    <submittedName>
        <fullName evidence="1">Uncharacterized protein</fullName>
    </submittedName>
</protein>
<organism evidence="1 2">
    <name type="scientific">Nocardia cyriacigeorgica</name>
    <dbReference type="NCBI Taxonomy" id="135487"/>
    <lineage>
        <taxon>Bacteria</taxon>
        <taxon>Bacillati</taxon>
        <taxon>Actinomycetota</taxon>
        <taxon>Actinomycetes</taxon>
        <taxon>Mycobacteriales</taxon>
        <taxon>Nocardiaceae</taxon>
        <taxon>Nocardia</taxon>
    </lineage>
</organism>
<reference evidence="1 2" key="1">
    <citation type="submission" date="2020-01" db="EMBL/GenBank/DDBJ databases">
        <title>Genetics and antimicrobial susceptibilities of Nocardia species isolated from the soil; a comparison with species isolated from humans.</title>
        <authorList>
            <person name="Carrasco G."/>
            <person name="Monzon S."/>
            <person name="Sansegundo M."/>
            <person name="Garcia E."/>
            <person name="Garrido N."/>
            <person name="Medina M.J."/>
            <person name="Villalon P."/>
            <person name="Ramirez-Arocha A.C."/>
            <person name="Jimenez P."/>
            <person name="Cuesta I."/>
            <person name="Valdezate S."/>
        </authorList>
    </citation>
    <scope>NUCLEOTIDE SEQUENCE [LARGE SCALE GENOMIC DNA]</scope>
    <source>
        <strain evidence="1 2">CNM20110626</strain>
    </source>
</reference>
<sequence length="119" mass="13404">MPLSAGDQVDCFGDYPPRSVGLECADVGDHHRVGDVVERVLHGDERRKHGSCIGIYRVDDPQPVPLDECIKDSWVVSAVQKRDRACSFVGPCRSTRWSLNQHFLADRVPVDRLIIVRPR</sequence>
<comment type="caution">
    <text evidence="1">The sequence shown here is derived from an EMBL/GenBank/DDBJ whole genome shotgun (WGS) entry which is preliminary data.</text>
</comment>
<evidence type="ECO:0000313" key="1">
    <source>
        <dbReference type="EMBL" id="NEW34455.1"/>
    </source>
</evidence>
<accession>A0A6P1CWD6</accession>
<evidence type="ECO:0000313" key="2">
    <source>
        <dbReference type="Proteomes" id="UP000471166"/>
    </source>
</evidence>
<dbReference type="RefSeq" id="WP_163845730.1">
    <property type="nucleotide sequence ID" value="NZ_AP026975.1"/>
</dbReference>
<dbReference type="AlphaFoldDB" id="A0A6P1CWD6"/>